<keyword evidence="1" id="KW-1133">Transmembrane helix</keyword>
<dbReference type="KEGG" id="sla:SERLADRAFT_411879"/>
<proteinExistence type="predicted"/>
<dbReference type="RefSeq" id="XP_007324172.1">
    <property type="nucleotide sequence ID" value="XM_007324110.1"/>
</dbReference>
<keyword evidence="1" id="KW-0472">Membrane</keyword>
<dbReference type="PANTHER" id="PTHR34292">
    <property type="entry name" value="OUTER SPORE WALL PROTEIN LDS1"/>
    <property type="match status" value="1"/>
</dbReference>
<organism>
    <name type="scientific">Serpula lacrymans var. lacrymans (strain S7.9)</name>
    <name type="common">Dry rot fungus</name>
    <dbReference type="NCBI Taxonomy" id="578457"/>
    <lineage>
        <taxon>Eukaryota</taxon>
        <taxon>Fungi</taxon>
        <taxon>Dikarya</taxon>
        <taxon>Basidiomycota</taxon>
        <taxon>Agaricomycotina</taxon>
        <taxon>Agaricomycetes</taxon>
        <taxon>Agaricomycetidae</taxon>
        <taxon>Boletales</taxon>
        <taxon>Coniophorineae</taxon>
        <taxon>Serpulaceae</taxon>
        <taxon>Serpula</taxon>
    </lineage>
</organism>
<sequence length="326" mass="37351">MSVASDKGQFGGQLPPSEHIPPALARASLRLRFPPAYVVVGVYRLFTDKSLYAPAWDKCRHGASRGLIVGFVWTLLTYGIQKRIIKAALSNPSSIFSFSYLTQLSQTADELSHESILGFHLPFNISTYVTVLFLGTQLTSVLNFFLSRNIRVARQRVWDQTVASRGKGPEFWQPYVEEWEFPPFVDQRARGRIQRMFKTWIARFIIHKVLLLPLSLYPFFGTIISAWFKAMSTAEYLHKPYFESKKMTTQQTAVFIEERKWDYWFFGFAAALLEDIPIVGLIFTVSNRIGAAMWAHDLEKRQHYIASKKSGSAQTKGKDARYVKVD</sequence>
<dbReference type="AlphaFoldDB" id="F8PD99"/>
<accession>F8PD99</accession>
<dbReference type="OrthoDB" id="10012223at2759"/>
<dbReference type="Proteomes" id="UP000008064">
    <property type="component" value="Unassembled WGS sequence"/>
</dbReference>
<keyword evidence="1" id="KW-0812">Transmembrane</keyword>
<feature type="transmembrane region" description="Helical" evidence="1">
    <location>
        <begin position="200"/>
        <end position="228"/>
    </location>
</feature>
<dbReference type="EMBL" id="GL945445">
    <property type="protein sequence ID" value="EGO18948.1"/>
    <property type="molecule type" value="Genomic_DNA"/>
</dbReference>
<gene>
    <name evidence="2" type="ORF">SERLADRAFT_411879</name>
</gene>
<evidence type="ECO:0000256" key="1">
    <source>
        <dbReference type="SAM" id="Phobius"/>
    </source>
</evidence>
<protein>
    <submittedName>
        <fullName evidence="2">Uncharacterized protein</fullName>
    </submittedName>
</protein>
<evidence type="ECO:0000313" key="2">
    <source>
        <dbReference type="EMBL" id="EGO18948.1"/>
    </source>
</evidence>
<reference evidence="2" key="1">
    <citation type="submission" date="2011-04" db="EMBL/GenBank/DDBJ databases">
        <title>Evolution of plant cell wall degrading machinery underlies the functional diversity of forest fungi.</title>
        <authorList>
            <consortium name="US DOE Joint Genome Institute (JGI-PGF)"/>
            <person name="Eastwood D.C."/>
            <person name="Floudas D."/>
            <person name="Binder M."/>
            <person name="Majcherczyk A."/>
            <person name="Schneider P."/>
            <person name="Aerts A."/>
            <person name="Asiegbu F.O."/>
            <person name="Baker S.E."/>
            <person name="Barry K."/>
            <person name="Bendiksby M."/>
            <person name="Blumentritt M."/>
            <person name="Coutinho P.M."/>
            <person name="Cullen D."/>
            <person name="Cullen D."/>
            <person name="Gathman A."/>
            <person name="Goodell B."/>
            <person name="Henrissat B."/>
            <person name="Ihrmark K."/>
            <person name="Kauserud H."/>
            <person name="Kohler A."/>
            <person name="LaButti K."/>
            <person name="Lapidus A."/>
            <person name="Lavin J.L."/>
            <person name="Lee Y.-H."/>
            <person name="Lindquist E."/>
            <person name="Lilly W."/>
            <person name="Lucas S."/>
            <person name="Morin E."/>
            <person name="Murat C."/>
            <person name="Oguiza J.A."/>
            <person name="Park J."/>
            <person name="Pisabarro A.G."/>
            <person name="Riley R."/>
            <person name="Rosling A."/>
            <person name="Salamov A."/>
            <person name="Schmidt O."/>
            <person name="Schmutz J."/>
            <person name="Skrede I."/>
            <person name="Stenlid J."/>
            <person name="Wiebenga A."/>
            <person name="Xie X."/>
            <person name="Kues U."/>
            <person name="Hibbett D.S."/>
            <person name="Hoffmeister D."/>
            <person name="Hogberg N."/>
            <person name="Martin F."/>
            <person name="Grigoriev I.V."/>
            <person name="Watkinson S.C."/>
        </authorList>
    </citation>
    <scope>NUCLEOTIDE SEQUENCE</scope>
    <source>
        <strain evidence="2">S7.9</strain>
    </source>
</reference>
<feature type="transmembrane region" description="Helical" evidence="1">
    <location>
        <begin position="125"/>
        <end position="146"/>
    </location>
</feature>
<dbReference type="HOGENOM" id="CLU_057756_0_0_1"/>
<dbReference type="GeneID" id="18812976"/>
<dbReference type="PANTHER" id="PTHR34292:SF2">
    <property type="entry name" value="OUTER SPORE WALL PROTEIN LDS1"/>
    <property type="match status" value="1"/>
</dbReference>
<dbReference type="InterPro" id="IPR052786">
    <property type="entry name" value="Spore_wall_assembly"/>
</dbReference>
<feature type="transmembrane region" description="Helical" evidence="1">
    <location>
        <begin position="263"/>
        <end position="285"/>
    </location>
</feature>
<name>F8PD99_SERL9</name>